<dbReference type="PROSITE" id="PS51720">
    <property type="entry name" value="G_AIG1"/>
    <property type="match status" value="2"/>
</dbReference>
<keyword evidence="18" id="KW-1185">Reference proteome</keyword>
<dbReference type="PANTHER" id="PTHR10903">
    <property type="entry name" value="GTPASE, IMAP FAMILY MEMBER-RELATED"/>
    <property type="match status" value="1"/>
</dbReference>
<comment type="caution">
    <text evidence="17">The sequence shown here is derived from an EMBL/GenBank/DDBJ whole genome shotgun (WGS) entry which is preliminary data.</text>
</comment>
<comment type="function">
    <text evidence="13">Exerts an anti-apoptotic effect in the immune system and is involved in responses to infections.</text>
</comment>
<protein>
    <recommendedName>
        <fullName evidence="14">GTPase IMAP family member 8</fullName>
    </recommendedName>
    <alternativeName>
        <fullName evidence="15">Immune-associated nucleotide-binding protein 9</fullName>
    </alternativeName>
</protein>
<evidence type="ECO:0000256" key="7">
    <source>
        <dbReference type="ARBA" id="ARBA00022737"/>
    </source>
</evidence>
<dbReference type="EMBL" id="CAJRST010037444">
    <property type="protein sequence ID" value="CAG5998044.1"/>
    <property type="molecule type" value="Genomic_DNA"/>
</dbReference>
<evidence type="ECO:0000256" key="13">
    <source>
        <dbReference type="ARBA" id="ARBA00056809"/>
    </source>
</evidence>
<sequence length="492" mass="54390">MASRIYYSNRPGADLRVVLVGQERVGKSSAGNTILGKKEFNCRISSIPLTVSSEKIEGEFRGRRVSVVDTPGLCSSQLSAQQVEAELIKAVELSYPGPHVFLLTLQLGRFTPQEQRGLQTLQSMLSPEVSQHTMLLFTYGDRLEDMSMEQLIREDVILQGLLQSCSGVYHVFNNRETGDRRQVQELLDKIDSISKGGTVHYEMGAQTRVSGVWGLPIKVIGNIRKGGDWLCSKITEPGADLRVVLVGQERVGKSSAGNTILGKKEFNCRISSIPLTVSSEKIEGEFRGRRVSVVDTPGLCSSQLSAQQLEAELIKAVQLSNPGPHVFLLTLQLGRVTPQEQRGLQTLQSMLSPEVSKHTMLLFTYGDRLEDMSMEQLIREDVILQGLLRKCSGEYHVFNNRETGDRRQVQELLDKIDSISKGGTVHYEMGAQTRVSGVWGLPVRVYGGIRQEVAPANPVTVSGLLGRTHRQPLEADPAVISTVKTPKTDKRR</sequence>
<evidence type="ECO:0000259" key="16">
    <source>
        <dbReference type="PROSITE" id="PS51720"/>
    </source>
</evidence>
<dbReference type="InterPro" id="IPR027417">
    <property type="entry name" value="P-loop_NTPase"/>
</dbReference>
<name>A0A8S4BM39_9TELE</name>
<dbReference type="GO" id="GO:0005829">
    <property type="term" value="C:cytosol"/>
    <property type="evidence" value="ECO:0007669"/>
    <property type="project" value="UniProtKB-SubCell"/>
</dbReference>
<evidence type="ECO:0000256" key="4">
    <source>
        <dbReference type="ARBA" id="ARBA00004555"/>
    </source>
</evidence>
<evidence type="ECO:0000256" key="15">
    <source>
        <dbReference type="ARBA" id="ARBA00077278"/>
    </source>
</evidence>
<evidence type="ECO:0000256" key="9">
    <source>
        <dbReference type="ARBA" id="ARBA00022824"/>
    </source>
</evidence>
<keyword evidence="11" id="KW-0496">Mitochondrion</keyword>
<dbReference type="GO" id="GO:0005783">
    <property type="term" value="C:endoplasmic reticulum"/>
    <property type="evidence" value="ECO:0007669"/>
    <property type="project" value="UniProtKB-SubCell"/>
</dbReference>
<evidence type="ECO:0000256" key="5">
    <source>
        <dbReference type="ARBA" id="ARBA00008535"/>
    </source>
</evidence>
<feature type="domain" description="AIG1-type G" evidence="16">
    <location>
        <begin position="238"/>
        <end position="434"/>
    </location>
</feature>
<dbReference type="GO" id="GO:0005794">
    <property type="term" value="C:Golgi apparatus"/>
    <property type="evidence" value="ECO:0007669"/>
    <property type="project" value="UniProtKB-SubCell"/>
</dbReference>
<evidence type="ECO:0000256" key="2">
    <source>
        <dbReference type="ARBA" id="ARBA00004240"/>
    </source>
</evidence>
<keyword evidence="7" id="KW-0677">Repeat</keyword>
<gene>
    <name evidence="17" type="ORF">MMEN_LOCUS18062</name>
</gene>
<proteinExistence type="inferred from homology"/>
<evidence type="ECO:0000256" key="3">
    <source>
        <dbReference type="ARBA" id="ARBA00004514"/>
    </source>
</evidence>
<accession>A0A8S4BM39</accession>
<keyword evidence="6" id="KW-0963">Cytoplasm</keyword>
<comment type="subcellular location">
    <subcellularLocation>
        <location evidence="3">Cytoplasm</location>
        <location evidence="3">Cytosol</location>
    </subcellularLocation>
    <subcellularLocation>
        <location evidence="2">Endoplasmic reticulum</location>
    </subcellularLocation>
    <subcellularLocation>
        <location evidence="4">Golgi apparatus</location>
    </subcellularLocation>
    <subcellularLocation>
        <location evidence="1">Mitochondrion</location>
    </subcellularLocation>
</comment>
<dbReference type="InterPro" id="IPR006703">
    <property type="entry name" value="G_AIG1"/>
</dbReference>
<keyword evidence="12" id="KW-0342">GTP-binding</keyword>
<dbReference type="PANTHER" id="PTHR10903:SF170">
    <property type="entry name" value="GTPASE IMAP FAMILY MEMBER 7"/>
    <property type="match status" value="1"/>
</dbReference>
<keyword evidence="8" id="KW-0547">Nucleotide-binding</keyword>
<dbReference type="GO" id="GO:0005739">
    <property type="term" value="C:mitochondrion"/>
    <property type="evidence" value="ECO:0007669"/>
    <property type="project" value="UniProtKB-SubCell"/>
</dbReference>
<dbReference type="OrthoDB" id="5985928at2759"/>
<feature type="domain" description="AIG1-type G" evidence="16">
    <location>
        <begin position="12"/>
        <end position="208"/>
    </location>
</feature>
<dbReference type="InterPro" id="IPR045058">
    <property type="entry name" value="GIMA/IAN/Toc"/>
</dbReference>
<evidence type="ECO:0000256" key="6">
    <source>
        <dbReference type="ARBA" id="ARBA00022490"/>
    </source>
</evidence>
<evidence type="ECO:0000256" key="11">
    <source>
        <dbReference type="ARBA" id="ARBA00023128"/>
    </source>
</evidence>
<organism evidence="17 18">
    <name type="scientific">Menidia menidia</name>
    <name type="common">Atlantic silverside</name>
    <dbReference type="NCBI Taxonomy" id="238744"/>
    <lineage>
        <taxon>Eukaryota</taxon>
        <taxon>Metazoa</taxon>
        <taxon>Chordata</taxon>
        <taxon>Craniata</taxon>
        <taxon>Vertebrata</taxon>
        <taxon>Euteleostomi</taxon>
        <taxon>Actinopterygii</taxon>
        <taxon>Neopterygii</taxon>
        <taxon>Teleostei</taxon>
        <taxon>Neoteleostei</taxon>
        <taxon>Acanthomorphata</taxon>
        <taxon>Ovalentaria</taxon>
        <taxon>Atherinomorphae</taxon>
        <taxon>Atheriniformes</taxon>
        <taxon>Atherinopsidae</taxon>
        <taxon>Menidiinae</taxon>
        <taxon>Menidia</taxon>
    </lineage>
</organism>
<evidence type="ECO:0000256" key="12">
    <source>
        <dbReference type="ARBA" id="ARBA00023134"/>
    </source>
</evidence>
<dbReference type="GO" id="GO:0005525">
    <property type="term" value="F:GTP binding"/>
    <property type="evidence" value="ECO:0007669"/>
    <property type="project" value="UniProtKB-KW"/>
</dbReference>
<keyword evidence="9" id="KW-0256">Endoplasmic reticulum</keyword>
<evidence type="ECO:0000256" key="14">
    <source>
        <dbReference type="ARBA" id="ARBA00073539"/>
    </source>
</evidence>
<keyword evidence="10" id="KW-0333">Golgi apparatus</keyword>
<dbReference type="FunFam" id="3.40.50.300:FF:000536">
    <property type="entry name" value="GTPase IMAP family member 8"/>
    <property type="match status" value="2"/>
</dbReference>
<dbReference type="AlphaFoldDB" id="A0A8S4BM39"/>
<dbReference type="Pfam" id="PF04548">
    <property type="entry name" value="AIG1"/>
    <property type="match status" value="2"/>
</dbReference>
<evidence type="ECO:0000313" key="17">
    <source>
        <dbReference type="EMBL" id="CAG5998044.1"/>
    </source>
</evidence>
<evidence type="ECO:0000256" key="1">
    <source>
        <dbReference type="ARBA" id="ARBA00004173"/>
    </source>
</evidence>
<reference evidence="17" key="1">
    <citation type="submission" date="2021-05" db="EMBL/GenBank/DDBJ databases">
        <authorList>
            <person name="Tigano A."/>
        </authorList>
    </citation>
    <scope>NUCLEOTIDE SEQUENCE</scope>
</reference>
<dbReference type="Gene3D" id="3.40.50.300">
    <property type="entry name" value="P-loop containing nucleotide triphosphate hydrolases"/>
    <property type="match status" value="2"/>
</dbReference>
<dbReference type="SUPFAM" id="SSF52540">
    <property type="entry name" value="P-loop containing nucleoside triphosphate hydrolases"/>
    <property type="match status" value="2"/>
</dbReference>
<evidence type="ECO:0000256" key="10">
    <source>
        <dbReference type="ARBA" id="ARBA00023034"/>
    </source>
</evidence>
<evidence type="ECO:0000313" key="18">
    <source>
        <dbReference type="Proteomes" id="UP000677803"/>
    </source>
</evidence>
<dbReference type="Proteomes" id="UP000677803">
    <property type="component" value="Unassembled WGS sequence"/>
</dbReference>
<evidence type="ECO:0000256" key="8">
    <source>
        <dbReference type="ARBA" id="ARBA00022741"/>
    </source>
</evidence>
<comment type="similarity">
    <text evidence="5">Belongs to the TRAFAC class TrmE-Era-EngA-EngB-Septin-like GTPase superfamily. AIG1/Toc34/Toc159-like paraseptin GTPase family. IAN subfamily.</text>
</comment>